<evidence type="ECO:0000256" key="7">
    <source>
        <dbReference type="ARBA" id="ARBA00032272"/>
    </source>
</evidence>
<reference evidence="9 10" key="1">
    <citation type="submission" date="2019-02" db="EMBL/GenBank/DDBJ databases">
        <title>Deep-cultivation of Planctomycetes and their phenomic and genomic characterization uncovers novel biology.</title>
        <authorList>
            <person name="Wiegand S."/>
            <person name="Jogler M."/>
            <person name="Boedeker C."/>
            <person name="Pinto D."/>
            <person name="Vollmers J."/>
            <person name="Rivas-Marin E."/>
            <person name="Kohn T."/>
            <person name="Peeters S.H."/>
            <person name="Heuer A."/>
            <person name="Rast P."/>
            <person name="Oberbeckmann S."/>
            <person name="Bunk B."/>
            <person name="Jeske O."/>
            <person name="Meyerdierks A."/>
            <person name="Storesund J.E."/>
            <person name="Kallscheuer N."/>
            <person name="Luecker S."/>
            <person name="Lage O.M."/>
            <person name="Pohl T."/>
            <person name="Merkel B.J."/>
            <person name="Hornburger P."/>
            <person name="Mueller R.-W."/>
            <person name="Bruemmer F."/>
            <person name="Labrenz M."/>
            <person name="Spormann A.M."/>
            <person name="Op Den Camp H."/>
            <person name="Overmann J."/>
            <person name="Amann R."/>
            <person name="Jetten M.S.M."/>
            <person name="Mascher T."/>
            <person name="Medema M.H."/>
            <person name="Devos D.P."/>
            <person name="Kaster A.-K."/>
            <person name="Ovreas L."/>
            <person name="Rohde M."/>
            <person name="Galperin M.Y."/>
            <person name="Jogler C."/>
        </authorList>
    </citation>
    <scope>NUCLEOTIDE SEQUENCE [LARGE SCALE GENOMIC DNA]</scope>
    <source>
        <strain evidence="9 10">Poly51</strain>
    </source>
</reference>
<comment type="cofactor">
    <cofactor evidence="2">
        <name>Mg(2+)</name>
        <dbReference type="ChEBI" id="CHEBI:18420"/>
    </cofactor>
</comment>
<dbReference type="SUPFAM" id="SSF55811">
    <property type="entry name" value="Nudix"/>
    <property type="match status" value="1"/>
</dbReference>
<gene>
    <name evidence="9" type="primary">nudF_1</name>
    <name evidence="9" type="ORF">Poly51_06410</name>
</gene>
<dbReference type="GO" id="GO:0019693">
    <property type="term" value="P:ribose phosphate metabolic process"/>
    <property type="evidence" value="ECO:0007669"/>
    <property type="project" value="TreeGrafter"/>
</dbReference>
<keyword evidence="5 9" id="KW-0378">Hydrolase</keyword>
<name>A0A5C6FEY2_9BACT</name>
<dbReference type="PROSITE" id="PS00893">
    <property type="entry name" value="NUDIX_BOX"/>
    <property type="match status" value="1"/>
</dbReference>
<evidence type="ECO:0000313" key="10">
    <source>
        <dbReference type="Proteomes" id="UP000318288"/>
    </source>
</evidence>
<evidence type="ECO:0000256" key="3">
    <source>
        <dbReference type="ARBA" id="ARBA00007275"/>
    </source>
</evidence>
<comment type="caution">
    <text evidence="9">The sequence shown here is derived from an EMBL/GenBank/DDBJ whole genome shotgun (WGS) entry which is preliminary data.</text>
</comment>
<dbReference type="OrthoDB" id="9806150at2"/>
<dbReference type="CDD" id="cd03424">
    <property type="entry name" value="NUDIX_ADPRase_Nudt5_UGPPase_Nudt14"/>
    <property type="match status" value="1"/>
</dbReference>
<comment type="similarity">
    <text evidence="3">Belongs to the Nudix hydrolase family. NudK subfamily.</text>
</comment>
<feature type="domain" description="Nudix hydrolase" evidence="8">
    <location>
        <begin position="33"/>
        <end position="162"/>
    </location>
</feature>
<dbReference type="RefSeq" id="WP_146454100.1">
    <property type="nucleotide sequence ID" value="NZ_SJPW01000001.1"/>
</dbReference>
<dbReference type="GO" id="GO:0006753">
    <property type="term" value="P:nucleoside phosphate metabolic process"/>
    <property type="evidence" value="ECO:0007669"/>
    <property type="project" value="TreeGrafter"/>
</dbReference>
<dbReference type="PANTHER" id="PTHR11839">
    <property type="entry name" value="UDP/ADP-SUGAR PYROPHOSPHATASE"/>
    <property type="match status" value="1"/>
</dbReference>
<comment type="catalytic activity">
    <reaction evidence="1">
        <text>GDP-alpha-D-mannose + H2O = alpha-D-mannose 1-phosphate + GMP + 2 H(+)</text>
        <dbReference type="Rhea" id="RHEA:27978"/>
        <dbReference type="ChEBI" id="CHEBI:15377"/>
        <dbReference type="ChEBI" id="CHEBI:15378"/>
        <dbReference type="ChEBI" id="CHEBI:57527"/>
        <dbReference type="ChEBI" id="CHEBI:58115"/>
        <dbReference type="ChEBI" id="CHEBI:58409"/>
    </reaction>
</comment>
<evidence type="ECO:0000256" key="5">
    <source>
        <dbReference type="ARBA" id="ARBA00022801"/>
    </source>
</evidence>
<sequence>MNPEKLIFEGARFNVHQMELTGSDGKTYVREVIRHPGAVVLLPLIDLDTVVLIENQRPTVGETLLELPAGTREAGEPVETTAARELIEETGYRAGKLAKLHEFYSAPGICDELMHLYVATELSAGDHQREAVEQIENHVASRSQVTRYIAEGKIRDAKSLIGLYAFLYSPALSK</sequence>
<evidence type="ECO:0000256" key="1">
    <source>
        <dbReference type="ARBA" id="ARBA00000847"/>
    </source>
</evidence>
<dbReference type="GO" id="GO:0005829">
    <property type="term" value="C:cytosol"/>
    <property type="evidence" value="ECO:0007669"/>
    <property type="project" value="TreeGrafter"/>
</dbReference>
<dbReference type="InterPro" id="IPR015797">
    <property type="entry name" value="NUDIX_hydrolase-like_dom_sf"/>
</dbReference>
<dbReference type="PROSITE" id="PS51462">
    <property type="entry name" value="NUDIX"/>
    <property type="match status" value="1"/>
</dbReference>
<dbReference type="Gene3D" id="3.90.79.10">
    <property type="entry name" value="Nucleoside Triphosphate Pyrophosphohydrolase"/>
    <property type="match status" value="1"/>
</dbReference>
<dbReference type="FunFam" id="3.90.79.10:FF:000024">
    <property type="entry name" value="ADP-ribose pyrophosphatase"/>
    <property type="match status" value="1"/>
</dbReference>
<dbReference type="EMBL" id="SJPW01000001">
    <property type="protein sequence ID" value="TWU60366.1"/>
    <property type="molecule type" value="Genomic_DNA"/>
</dbReference>
<evidence type="ECO:0000256" key="4">
    <source>
        <dbReference type="ARBA" id="ARBA00016377"/>
    </source>
</evidence>
<dbReference type="Pfam" id="PF00293">
    <property type="entry name" value="NUDIX"/>
    <property type="match status" value="1"/>
</dbReference>
<dbReference type="InterPro" id="IPR000086">
    <property type="entry name" value="NUDIX_hydrolase_dom"/>
</dbReference>
<dbReference type="GO" id="GO:0016787">
    <property type="term" value="F:hydrolase activity"/>
    <property type="evidence" value="ECO:0007669"/>
    <property type="project" value="UniProtKB-KW"/>
</dbReference>
<dbReference type="InterPro" id="IPR020084">
    <property type="entry name" value="NUDIX_hydrolase_CS"/>
</dbReference>
<evidence type="ECO:0000259" key="8">
    <source>
        <dbReference type="PROSITE" id="PS51462"/>
    </source>
</evidence>
<dbReference type="PANTHER" id="PTHR11839:SF18">
    <property type="entry name" value="NUDIX HYDROLASE DOMAIN-CONTAINING PROTEIN"/>
    <property type="match status" value="1"/>
</dbReference>
<protein>
    <recommendedName>
        <fullName evidence="4">GDP-mannose pyrophosphatase</fullName>
    </recommendedName>
    <alternativeName>
        <fullName evidence="6">GDP-mannose hydrolase</fullName>
    </alternativeName>
    <alternativeName>
        <fullName evidence="7">GDPMK</fullName>
    </alternativeName>
</protein>
<keyword evidence="10" id="KW-1185">Reference proteome</keyword>
<organism evidence="9 10">
    <name type="scientific">Rubripirellula tenax</name>
    <dbReference type="NCBI Taxonomy" id="2528015"/>
    <lineage>
        <taxon>Bacteria</taxon>
        <taxon>Pseudomonadati</taxon>
        <taxon>Planctomycetota</taxon>
        <taxon>Planctomycetia</taxon>
        <taxon>Pirellulales</taxon>
        <taxon>Pirellulaceae</taxon>
        <taxon>Rubripirellula</taxon>
    </lineage>
</organism>
<evidence type="ECO:0000256" key="2">
    <source>
        <dbReference type="ARBA" id="ARBA00001946"/>
    </source>
</evidence>
<dbReference type="AlphaFoldDB" id="A0A5C6FEY2"/>
<evidence type="ECO:0000313" key="9">
    <source>
        <dbReference type="EMBL" id="TWU60366.1"/>
    </source>
</evidence>
<evidence type="ECO:0000256" key="6">
    <source>
        <dbReference type="ARBA" id="ARBA00032162"/>
    </source>
</evidence>
<accession>A0A5C6FEY2</accession>
<proteinExistence type="inferred from homology"/>
<dbReference type="Proteomes" id="UP000318288">
    <property type="component" value="Unassembled WGS sequence"/>
</dbReference>